<evidence type="ECO:0000313" key="2">
    <source>
        <dbReference type="Proteomes" id="UP001420932"/>
    </source>
</evidence>
<gene>
    <name evidence="1" type="ORF">Syun_007371</name>
</gene>
<comment type="caution">
    <text evidence="1">The sequence shown here is derived from an EMBL/GenBank/DDBJ whole genome shotgun (WGS) entry which is preliminary data.</text>
</comment>
<dbReference type="AlphaFoldDB" id="A0AAP0KZE3"/>
<sequence length="56" mass="6601">MRHGEAWPQKGRGCCGVGRGGRRERRFRDFNLLKQVEKQENEGKVAKLELELDFFH</sequence>
<name>A0AAP0KZE3_9MAGN</name>
<proteinExistence type="predicted"/>
<keyword evidence="2" id="KW-1185">Reference proteome</keyword>
<reference evidence="1 2" key="1">
    <citation type="submission" date="2024-01" db="EMBL/GenBank/DDBJ databases">
        <title>Genome assemblies of Stephania.</title>
        <authorList>
            <person name="Yang L."/>
        </authorList>
    </citation>
    <scope>NUCLEOTIDE SEQUENCE [LARGE SCALE GENOMIC DNA]</scope>
    <source>
        <strain evidence="1">YNDBR</strain>
        <tissue evidence="1">Leaf</tissue>
    </source>
</reference>
<dbReference type="EMBL" id="JBBNAF010000003">
    <property type="protein sequence ID" value="KAK9161030.1"/>
    <property type="molecule type" value="Genomic_DNA"/>
</dbReference>
<accession>A0AAP0KZE3</accession>
<organism evidence="1 2">
    <name type="scientific">Stephania yunnanensis</name>
    <dbReference type="NCBI Taxonomy" id="152371"/>
    <lineage>
        <taxon>Eukaryota</taxon>
        <taxon>Viridiplantae</taxon>
        <taxon>Streptophyta</taxon>
        <taxon>Embryophyta</taxon>
        <taxon>Tracheophyta</taxon>
        <taxon>Spermatophyta</taxon>
        <taxon>Magnoliopsida</taxon>
        <taxon>Ranunculales</taxon>
        <taxon>Menispermaceae</taxon>
        <taxon>Menispermoideae</taxon>
        <taxon>Cissampelideae</taxon>
        <taxon>Stephania</taxon>
    </lineage>
</organism>
<dbReference type="Proteomes" id="UP001420932">
    <property type="component" value="Unassembled WGS sequence"/>
</dbReference>
<protein>
    <submittedName>
        <fullName evidence="1">Uncharacterized protein</fullName>
    </submittedName>
</protein>
<evidence type="ECO:0000313" key="1">
    <source>
        <dbReference type="EMBL" id="KAK9161030.1"/>
    </source>
</evidence>